<dbReference type="RefSeq" id="WP_188885911.1">
    <property type="nucleotide sequence ID" value="NZ_BLYJ01000021.1"/>
</dbReference>
<feature type="domain" description="HTH cro/C1-type" evidence="1">
    <location>
        <begin position="9"/>
        <end position="45"/>
    </location>
</feature>
<dbReference type="InterPro" id="IPR010982">
    <property type="entry name" value="Lambda_DNA-bd_dom_sf"/>
</dbReference>
<dbReference type="Pfam" id="PF18106">
    <property type="entry name" value="Rol_Rep_N"/>
    <property type="match status" value="1"/>
</dbReference>
<dbReference type="Proteomes" id="UP000620147">
    <property type="component" value="Unassembled WGS sequence"/>
</dbReference>
<dbReference type="InterPro" id="IPR003491">
    <property type="entry name" value="REP-like_C"/>
</dbReference>
<gene>
    <name evidence="2" type="ORF">BUFA31_17570</name>
</gene>
<dbReference type="PROSITE" id="PS50943">
    <property type="entry name" value="HTH_CROC1"/>
    <property type="match status" value="1"/>
</dbReference>
<evidence type="ECO:0000313" key="3">
    <source>
        <dbReference type="Proteomes" id="UP000620147"/>
    </source>
</evidence>
<evidence type="ECO:0000313" key="2">
    <source>
        <dbReference type="EMBL" id="GFO88593.1"/>
    </source>
</evidence>
<comment type="caution">
    <text evidence="2">The sequence shown here is derived from an EMBL/GenBank/DDBJ whole genome shotgun (WGS) entry which is preliminary data.</text>
</comment>
<proteinExistence type="predicted"/>
<dbReference type="Pfam" id="PF01381">
    <property type="entry name" value="HTH_3"/>
    <property type="match status" value="1"/>
</dbReference>
<reference evidence="2 3" key="1">
    <citation type="submission" date="2020-06" db="EMBL/GenBank/DDBJ databases">
        <title>Characterization of fructooligosaccharide metabolism and fructooligosaccharide-degrading enzymes in human commensal butyrate producers.</title>
        <authorList>
            <person name="Tanno H."/>
            <person name="Fujii T."/>
            <person name="Hirano K."/>
            <person name="Maeno S."/>
            <person name="Tonozuka T."/>
            <person name="Sakamoto M."/>
            <person name="Ohkuma M."/>
            <person name="Tochio T."/>
            <person name="Endo A."/>
        </authorList>
    </citation>
    <scope>NUCLEOTIDE SEQUENCE [LARGE SCALE GENOMIC DNA]</scope>
    <source>
        <strain evidence="2 3">JCM 31056</strain>
    </source>
</reference>
<name>A0ABQ1E112_9FIRM</name>
<dbReference type="SUPFAM" id="SSF47413">
    <property type="entry name" value="lambda repressor-like DNA-binding domains"/>
    <property type="match status" value="2"/>
</dbReference>
<dbReference type="SMART" id="SM00530">
    <property type="entry name" value="HTH_XRE"/>
    <property type="match status" value="2"/>
</dbReference>
<organism evidence="2 3">
    <name type="scientific">Butyricicoccus faecihominis</name>
    <dbReference type="NCBI Taxonomy" id="1712515"/>
    <lineage>
        <taxon>Bacteria</taxon>
        <taxon>Bacillati</taxon>
        <taxon>Bacillota</taxon>
        <taxon>Clostridia</taxon>
        <taxon>Eubacteriales</taxon>
        <taxon>Butyricicoccaceae</taxon>
        <taxon>Butyricicoccus</taxon>
    </lineage>
</organism>
<dbReference type="CDD" id="cd00093">
    <property type="entry name" value="HTH_XRE"/>
    <property type="match status" value="1"/>
</dbReference>
<dbReference type="InterPro" id="IPR040819">
    <property type="entry name" value="Rol_Rep_N"/>
</dbReference>
<dbReference type="InterPro" id="IPR001387">
    <property type="entry name" value="Cro/C1-type_HTH"/>
</dbReference>
<dbReference type="EMBL" id="BLYJ01000021">
    <property type="protein sequence ID" value="GFO88593.1"/>
    <property type="molecule type" value="Genomic_DNA"/>
</dbReference>
<dbReference type="Gene3D" id="1.10.260.40">
    <property type="entry name" value="lambda repressor-like DNA-binding domains"/>
    <property type="match status" value="1"/>
</dbReference>
<dbReference type="Pfam" id="PF02486">
    <property type="entry name" value="Rep_trans"/>
    <property type="match status" value="1"/>
</dbReference>
<accession>A0ABQ1E112</accession>
<evidence type="ECO:0000259" key="1">
    <source>
        <dbReference type="PROSITE" id="PS50943"/>
    </source>
</evidence>
<keyword evidence="3" id="KW-1185">Reference proteome</keyword>
<sequence>MNSTISEYIKTSRLELGLTQDELAQRAGISVRYLCDIENDHGIPSDWVYESLQQALSNHEQNRMKWGAQLRKTRRAYGVEQEWFALQLGMTTKQLRALETGKTELPYEKRFEIMSAIERFNPENEPLSIMFDYMRIRFKTTDARYVLEKILRLNMKYVISEDGGVYGYSYRFTHGNILVLSSPDEEKGVLLELRGRGCREFECYLRGQKRSWYEFMRDCAAEGCVFKRIDLAINDHAGLLHVPTLYRKRVTGECVTRLRNVEYFASGRENSWETDEDLKMEMGHTLYLGSKDSDVYFCIYEKAQEQKAKFGKSIEDADILNRFELRLTNNAAENSADALMDSEDAAGTAFSIINNYVRFIEPQTDKRRYDCPTDKHWEQFMQGEERKLKLTMKPKPFDLERTENWINKQVAKSIKMLQEIEKRKGRDFVQQLLGGTVLNEKHRKIVAQVTSEWK</sequence>
<protein>
    <submittedName>
        <fullName evidence="2">Cro/Cl family transcriptional regulator</fullName>
    </submittedName>
</protein>